<gene>
    <name evidence="1" type="ORF">O4213_26110</name>
</gene>
<evidence type="ECO:0000313" key="2">
    <source>
        <dbReference type="Proteomes" id="UP001067235"/>
    </source>
</evidence>
<proteinExistence type="predicted"/>
<evidence type="ECO:0000313" key="1">
    <source>
        <dbReference type="EMBL" id="MCZ4553487.1"/>
    </source>
</evidence>
<organism evidence="1 2">
    <name type="scientific">Gordonia rubripertincta</name>
    <name type="common">Rhodococcus corallinus</name>
    <dbReference type="NCBI Taxonomy" id="36822"/>
    <lineage>
        <taxon>Bacteria</taxon>
        <taxon>Bacillati</taxon>
        <taxon>Actinomycetota</taxon>
        <taxon>Actinomycetes</taxon>
        <taxon>Mycobacteriales</taxon>
        <taxon>Gordoniaceae</taxon>
        <taxon>Gordonia</taxon>
    </lineage>
</organism>
<protein>
    <recommendedName>
        <fullName evidence="3">Cutinase</fullName>
    </recommendedName>
</protein>
<dbReference type="EMBL" id="JAPWIE010000010">
    <property type="protein sequence ID" value="MCZ4553487.1"/>
    <property type="molecule type" value="Genomic_DNA"/>
</dbReference>
<dbReference type="Proteomes" id="UP001067235">
    <property type="component" value="Unassembled WGS sequence"/>
</dbReference>
<sequence>MNVPALDGVVYPYYTAFTRAQTRDILNSGVLPVIAGLPPGFYPGLAKSLINNRADILANNSCVHLWFAPNGVWNPTEKKMNNYNYWYPYAAAANQFCR</sequence>
<evidence type="ECO:0008006" key="3">
    <source>
        <dbReference type="Google" id="ProtNLM"/>
    </source>
</evidence>
<name>A0ABT4N2N2_GORRU</name>
<reference evidence="1" key="1">
    <citation type="submission" date="2022-12" db="EMBL/GenBank/DDBJ databases">
        <authorList>
            <person name="Krivoruchko A.V."/>
            <person name="Elkin A."/>
        </authorList>
    </citation>
    <scope>NUCLEOTIDE SEQUENCE</scope>
    <source>
        <strain evidence="1">IEGM 1388</strain>
    </source>
</reference>
<dbReference type="RefSeq" id="WP_084835700.1">
    <property type="nucleotide sequence ID" value="NZ_JAPWIE010000010.1"/>
</dbReference>
<accession>A0ABT4N2N2</accession>
<comment type="caution">
    <text evidence="1">The sequence shown here is derived from an EMBL/GenBank/DDBJ whole genome shotgun (WGS) entry which is preliminary data.</text>
</comment>
<keyword evidence="2" id="KW-1185">Reference proteome</keyword>